<keyword evidence="2" id="KW-0689">Ribosomal protein</keyword>
<dbReference type="InterPro" id="IPR010920">
    <property type="entry name" value="LSM_dom_sf"/>
</dbReference>
<dbReference type="SMART" id="SM00651">
    <property type="entry name" value="Sm"/>
    <property type="match status" value="1"/>
</dbReference>
<dbReference type="FunFam" id="3.30.70.3370:FF:000001">
    <property type="entry name" value="40S ribosomal protein S24"/>
    <property type="match status" value="1"/>
</dbReference>
<feature type="compositionally biased region" description="Basic residues" evidence="5">
    <location>
        <begin position="217"/>
        <end position="236"/>
    </location>
</feature>
<protein>
    <recommendedName>
        <fullName evidence="4">40S ribosomal protein S24</fullName>
    </recommendedName>
</protein>
<evidence type="ECO:0000313" key="8">
    <source>
        <dbReference type="Proteomes" id="UP001220961"/>
    </source>
</evidence>
<name>A0AAF0E4X7_9BASI</name>
<dbReference type="Proteomes" id="UP001220961">
    <property type="component" value="Chromosome 3"/>
</dbReference>
<dbReference type="InterPro" id="IPR001163">
    <property type="entry name" value="Sm_dom_euk/arc"/>
</dbReference>
<dbReference type="HAMAP" id="MF_00545">
    <property type="entry name" value="Ribosomal_eS24"/>
    <property type="match status" value="1"/>
</dbReference>
<proteinExistence type="inferred from homology"/>
<sequence length="244" mass="27906">MPEMGVNEPFDLIRLSLSERVLVKLRGDREIRGILHAYDGHMNLIMGDVEETIYDVQVAEDTGAESVVEEGTLQGRKGECSEQAFISDRRWWWKKAAGRFALLSSSSNMEQDLNSPITLRTRKFITNRLLQRRQMIVDVIHPARPNVSKSELQEKLGELYKAPKEHVFVFGMRTHYGGGRSTGFGLIYDSKEALEKFEPTHRLVRNGISPKVEKPSRKLRKERKNRAKKVRGTKKAKGGESKKK</sequence>
<evidence type="ECO:0000313" key="7">
    <source>
        <dbReference type="EMBL" id="WFD19587.1"/>
    </source>
</evidence>
<organism evidence="7 8">
    <name type="scientific">Malassezia caprae</name>
    <dbReference type="NCBI Taxonomy" id="1381934"/>
    <lineage>
        <taxon>Eukaryota</taxon>
        <taxon>Fungi</taxon>
        <taxon>Dikarya</taxon>
        <taxon>Basidiomycota</taxon>
        <taxon>Ustilaginomycotina</taxon>
        <taxon>Malasseziomycetes</taxon>
        <taxon>Malasseziales</taxon>
        <taxon>Malasseziaceae</taxon>
        <taxon>Malassezia</taxon>
    </lineage>
</organism>
<dbReference type="SUPFAM" id="SSF54189">
    <property type="entry name" value="Ribosomal proteins S24e, L23 and L15e"/>
    <property type="match status" value="1"/>
</dbReference>
<feature type="region of interest" description="Disordered" evidence="5">
    <location>
        <begin position="205"/>
        <end position="244"/>
    </location>
</feature>
<dbReference type="SUPFAM" id="SSF50182">
    <property type="entry name" value="Sm-like ribonucleoproteins"/>
    <property type="match status" value="1"/>
</dbReference>
<dbReference type="GO" id="GO:1990904">
    <property type="term" value="C:ribonucleoprotein complex"/>
    <property type="evidence" value="ECO:0007669"/>
    <property type="project" value="UniProtKB-KW"/>
</dbReference>
<dbReference type="Gene3D" id="2.30.30.100">
    <property type="match status" value="1"/>
</dbReference>
<evidence type="ECO:0000259" key="6">
    <source>
        <dbReference type="SMART" id="SM00651"/>
    </source>
</evidence>
<dbReference type="PANTHER" id="PTHR10496">
    <property type="entry name" value="40S RIBOSOMAL PROTEIN S24"/>
    <property type="match status" value="1"/>
</dbReference>
<evidence type="ECO:0000256" key="4">
    <source>
        <dbReference type="RuleBase" id="RU004383"/>
    </source>
</evidence>
<evidence type="ECO:0000256" key="5">
    <source>
        <dbReference type="SAM" id="MobiDB-lite"/>
    </source>
</evidence>
<keyword evidence="3" id="KW-0687">Ribonucleoprotein</keyword>
<evidence type="ECO:0000256" key="2">
    <source>
        <dbReference type="ARBA" id="ARBA00022980"/>
    </source>
</evidence>
<reference evidence="7" key="1">
    <citation type="submission" date="2023-03" db="EMBL/GenBank/DDBJ databases">
        <title>Mating type loci evolution in Malassezia.</title>
        <authorList>
            <person name="Coelho M.A."/>
        </authorList>
    </citation>
    <scope>NUCLEOTIDE SEQUENCE</scope>
    <source>
        <strain evidence="7">CBS 10434</strain>
    </source>
</reference>
<dbReference type="InterPro" id="IPR012678">
    <property type="entry name" value="Ribosomal_uL23/eL15/eS24_sf"/>
</dbReference>
<dbReference type="Pfam" id="PF01423">
    <property type="entry name" value="LSM"/>
    <property type="match status" value="1"/>
</dbReference>
<dbReference type="InterPro" id="IPR053709">
    <property type="entry name" value="eRP_eS24_sf"/>
</dbReference>
<dbReference type="GO" id="GO:0003735">
    <property type="term" value="F:structural constituent of ribosome"/>
    <property type="evidence" value="ECO:0007669"/>
    <property type="project" value="InterPro"/>
</dbReference>
<dbReference type="Pfam" id="PF01282">
    <property type="entry name" value="Ribosomal_S24e"/>
    <property type="match status" value="1"/>
</dbReference>
<dbReference type="InterPro" id="IPR001976">
    <property type="entry name" value="Ribosomal_eS24"/>
</dbReference>
<comment type="similarity">
    <text evidence="1 4">Belongs to the eukaryotic ribosomal protein eS24 family.</text>
</comment>
<dbReference type="Gene3D" id="3.30.70.3370">
    <property type="match status" value="1"/>
</dbReference>
<gene>
    <name evidence="7" type="ORF">MCAP1_001821</name>
</gene>
<dbReference type="GO" id="GO:0005840">
    <property type="term" value="C:ribosome"/>
    <property type="evidence" value="ECO:0007669"/>
    <property type="project" value="UniProtKB-KW"/>
</dbReference>
<dbReference type="AlphaFoldDB" id="A0AAF0E4X7"/>
<dbReference type="EMBL" id="CP119910">
    <property type="protein sequence ID" value="WFD19587.1"/>
    <property type="molecule type" value="Genomic_DNA"/>
</dbReference>
<evidence type="ECO:0000256" key="1">
    <source>
        <dbReference type="ARBA" id="ARBA00009680"/>
    </source>
</evidence>
<accession>A0AAF0E4X7</accession>
<dbReference type="PROSITE" id="PS00529">
    <property type="entry name" value="RIBOSOMAL_S24E"/>
    <property type="match status" value="1"/>
</dbReference>
<feature type="domain" description="Sm" evidence="6">
    <location>
        <begin position="11"/>
        <end position="60"/>
    </location>
</feature>
<evidence type="ECO:0000256" key="3">
    <source>
        <dbReference type="ARBA" id="ARBA00023274"/>
    </source>
</evidence>
<dbReference type="GO" id="GO:0006412">
    <property type="term" value="P:translation"/>
    <property type="evidence" value="ECO:0007669"/>
    <property type="project" value="InterPro"/>
</dbReference>
<dbReference type="InterPro" id="IPR018098">
    <property type="entry name" value="Ribosomal_eS24_CS"/>
</dbReference>
<keyword evidence="8" id="KW-1185">Reference proteome</keyword>